<dbReference type="InterPro" id="IPR001907">
    <property type="entry name" value="ClpP"/>
</dbReference>
<sequence length="236" mass="25683">MTTVPVKGIIVPNNLGDIYSFLGYEVTSPNQLNEALSNANGQDITLEINSPGGYIDAGSEMYTALKKYPGNVTAQVVGQACSAASWIALAADKVEMSPTAQMMIHRVSGGVEGNVDDFASAMQSLDSMDQAYVDLYSKRTGLDKQEVYRMMCETTWMNAKQAVDKGFADSIMFENDQAPAVVNAYGVPVLSDNAIRKIKALIHDKKSNADSKPIENKQEDTDKGQVKKDLSLLLWQ</sequence>
<evidence type="ECO:0000313" key="11">
    <source>
        <dbReference type="Proteomes" id="UP001434419"/>
    </source>
</evidence>
<dbReference type="NCBIfam" id="NF045542">
    <property type="entry name" value="Clp_rel_HeadMat"/>
    <property type="match status" value="1"/>
</dbReference>
<dbReference type="SUPFAM" id="SSF52096">
    <property type="entry name" value="ClpP/crotonase"/>
    <property type="match status" value="1"/>
</dbReference>
<name>A0A135ZFT0_9LACO</name>
<dbReference type="GO" id="GO:0004252">
    <property type="term" value="F:serine-type endopeptidase activity"/>
    <property type="evidence" value="ECO:0007669"/>
    <property type="project" value="InterPro"/>
</dbReference>
<dbReference type="CDD" id="cd07016">
    <property type="entry name" value="S14_ClpP_1"/>
    <property type="match status" value="1"/>
</dbReference>
<dbReference type="Pfam" id="PF00574">
    <property type="entry name" value="CLP_protease"/>
    <property type="match status" value="1"/>
</dbReference>
<protein>
    <recommendedName>
        <fullName evidence="6">ATP-dependent Clp protease proteolytic subunit</fullName>
    </recommendedName>
</protein>
<dbReference type="InterPro" id="IPR029045">
    <property type="entry name" value="ClpP/crotonase-like_dom_sf"/>
</dbReference>
<proteinExistence type="inferred from homology"/>
<dbReference type="RefSeq" id="WP_005728346.1">
    <property type="nucleotide sequence ID" value="NZ_CP114552.1"/>
</dbReference>
<evidence type="ECO:0000256" key="1">
    <source>
        <dbReference type="ARBA" id="ARBA00007039"/>
    </source>
</evidence>
<dbReference type="GO" id="GO:0051117">
    <property type="term" value="F:ATPase binding"/>
    <property type="evidence" value="ECO:0007669"/>
    <property type="project" value="TreeGrafter"/>
</dbReference>
<evidence type="ECO:0000313" key="9">
    <source>
        <dbReference type="EMBL" id="RXF59182.1"/>
    </source>
</evidence>
<dbReference type="Proteomes" id="UP001434419">
    <property type="component" value="Unassembled WGS sequence"/>
</dbReference>
<evidence type="ECO:0000256" key="4">
    <source>
        <dbReference type="ARBA" id="ARBA00022801"/>
    </source>
</evidence>
<evidence type="ECO:0000256" key="2">
    <source>
        <dbReference type="ARBA" id="ARBA00022490"/>
    </source>
</evidence>
<keyword evidence="3 9" id="KW-0645">Protease</keyword>
<reference evidence="9 10" key="1">
    <citation type="submission" date="2019-01" db="EMBL/GenBank/DDBJ databases">
        <title>The genome sequence of Lactobacillus crispatus L49.</title>
        <authorList>
            <person name="Zhong J."/>
            <person name="Zhang J."/>
        </authorList>
    </citation>
    <scope>NUCLEOTIDE SEQUENCE [LARGE SCALE GENOMIC DNA]</scope>
    <source>
        <strain evidence="9 10">L49</strain>
    </source>
</reference>
<feature type="region of interest" description="Disordered" evidence="7">
    <location>
        <begin position="206"/>
        <end position="225"/>
    </location>
</feature>
<evidence type="ECO:0000256" key="3">
    <source>
        <dbReference type="ARBA" id="ARBA00022670"/>
    </source>
</evidence>
<dbReference type="PRINTS" id="PR00127">
    <property type="entry name" value="CLPPROTEASEP"/>
</dbReference>
<dbReference type="PANTHER" id="PTHR10381">
    <property type="entry name" value="ATP-DEPENDENT CLP PROTEASE PROTEOLYTIC SUBUNIT"/>
    <property type="match status" value="1"/>
</dbReference>
<evidence type="ECO:0000256" key="7">
    <source>
        <dbReference type="SAM" id="MobiDB-lite"/>
    </source>
</evidence>
<comment type="similarity">
    <text evidence="1 6">Belongs to the peptidase S14 family.</text>
</comment>
<organism evidence="9 10">
    <name type="scientific">Lactobacillus crispatus</name>
    <dbReference type="NCBI Taxonomy" id="47770"/>
    <lineage>
        <taxon>Bacteria</taxon>
        <taxon>Bacillati</taxon>
        <taxon>Bacillota</taxon>
        <taxon>Bacilli</taxon>
        <taxon>Lactobacillales</taxon>
        <taxon>Lactobacillaceae</taxon>
        <taxon>Lactobacillus</taxon>
    </lineage>
</organism>
<dbReference type="Proteomes" id="UP000289808">
    <property type="component" value="Unassembled WGS sequence"/>
</dbReference>
<accession>A0A135ZFT0</accession>
<gene>
    <name evidence="8" type="ORF">ABVC42_04970</name>
    <name evidence="9" type="ORF">ERD32_02515</name>
</gene>
<comment type="caution">
    <text evidence="9">The sequence shown here is derived from an EMBL/GenBank/DDBJ whole genome shotgun (WGS) entry which is preliminary data.</text>
</comment>
<dbReference type="EMBL" id="JBETVU010000012">
    <property type="protein sequence ID" value="MES5149278.1"/>
    <property type="molecule type" value="Genomic_DNA"/>
</dbReference>
<keyword evidence="4 8" id="KW-0378">Hydrolase</keyword>
<dbReference type="GO" id="GO:0006515">
    <property type="term" value="P:protein quality control for misfolded or incompletely synthesized proteins"/>
    <property type="evidence" value="ECO:0007669"/>
    <property type="project" value="TreeGrafter"/>
</dbReference>
<dbReference type="GO" id="GO:0009368">
    <property type="term" value="C:endopeptidase Clp complex"/>
    <property type="evidence" value="ECO:0007669"/>
    <property type="project" value="TreeGrafter"/>
</dbReference>
<dbReference type="EMBL" id="SCLX01000009">
    <property type="protein sequence ID" value="RXF59182.1"/>
    <property type="molecule type" value="Genomic_DNA"/>
</dbReference>
<evidence type="ECO:0000256" key="6">
    <source>
        <dbReference type="RuleBase" id="RU003567"/>
    </source>
</evidence>
<evidence type="ECO:0000256" key="5">
    <source>
        <dbReference type="ARBA" id="ARBA00022825"/>
    </source>
</evidence>
<dbReference type="Gene3D" id="3.90.226.10">
    <property type="entry name" value="2-enoyl-CoA Hydratase, Chain A, domain 1"/>
    <property type="match status" value="1"/>
</dbReference>
<keyword evidence="2" id="KW-0963">Cytoplasm</keyword>
<dbReference type="AlphaFoldDB" id="A0A135ZFT0"/>
<reference evidence="8" key="2">
    <citation type="submission" date="2024-06" db="EMBL/GenBank/DDBJ databases">
        <title>Vaginal Lactobacillus fatty acid response mechanisms reveal a metabolite-targeted strategy for bacterial vaginosis treatment.</title>
        <authorList>
            <person name="Zhu M."/>
            <person name="Blainey P.C."/>
            <person name="Bloom S.M."/>
            <person name="Kwon D.S."/>
        </authorList>
    </citation>
    <scope>NUCLEOTIDE SEQUENCE</scope>
    <source>
        <strain evidence="8">194_F1_1</strain>
    </source>
</reference>
<dbReference type="PANTHER" id="PTHR10381:SF70">
    <property type="entry name" value="ATP-DEPENDENT CLP PROTEASE PROTEOLYTIC SUBUNIT"/>
    <property type="match status" value="1"/>
</dbReference>
<keyword evidence="5" id="KW-0720">Serine protease</keyword>
<keyword evidence="11" id="KW-1185">Reference proteome</keyword>
<evidence type="ECO:0000313" key="8">
    <source>
        <dbReference type="EMBL" id="MES5149278.1"/>
    </source>
</evidence>
<dbReference type="GO" id="GO:0004176">
    <property type="term" value="F:ATP-dependent peptidase activity"/>
    <property type="evidence" value="ECO:0007669"/>
    <property type="project" value="InterPro"/>
</dbReference>
<dbReference type="InterPro" id="IPR023562">
    <property type="entry name" value="ClpP/TepA"/>
</dbReference>
<evidence type="ECO:0000313" key="10">
    <source>
        <dbReference type="Proteomes" id="UP000289808"/>
    </source>
</evidence>